<dbReference type="EMBL" id="CP003740">
    <property type="protein sequence ID" value="AGI68388.1"/>
    <property type="molecule type" value="Genomic_DNA"/>
</dbReference>
<dbReference type="KEGG" id="oat:OAN307_c28130"/>
<keyword evidence="2" id="KW-1185">Reference proteome</keyword>
<protein>
    <submittedName>
        <fullName evidence="1">Putative gene transfer agent protein</fullName>
    </submittedName>
</protein>
<evidence type="ECO:0000313" key="1">
    <source>
        <dbReference type="EMBL" id="AGI68388.1"/>
    </source>
</evidence>
<dbReference type="HOGENOM" id="CLU_1738646_0_0_5"/>
<dbReference type="Proteomes" id="UP000005307">
    <property type="component" value="Chromosome"/>
</dbReference>
<dbReference type="STRING" id="391626.OAN307_c28130"/>
<proteinExistence type="predicted"/>
<evidence type="ECO:0000313" key="2">
    <source>
        <dbReference type="Proteomes" id="UP000005307"/>
    </source>
</evidence>
<reference evidence="1 2" key="1">
    <citation type="journal article" date="2013" name="PLoS ONE">
        <title>Poles Apart: Arctic and Antarctic Octadecabacter strains Share High Genome Plasticity and a New Type of Xanthorhodopsin.</title>
        <authorList>
            <person name="Vollmers J."/>
            <person name="Voget S."/>
            <person name="Dietrich S."/>
            <person name="Gollnow K."/>
            <person name="Smits M."/>
            <person name="Meyer K."/>
            <person name="Brinkhoff T."/>
            <person name="Simon M."/>
            <person name="Daniel R."/>
        </authorList>
    </citation>
    <scope>NUCLEOTIDE SEQUENCE [LARGE SCALE GENOMIC DNA]</scope>
    <source>
        <strain evidence="1 2">307</strain>
    </source>
</reference>
<organism evidence="1 2">
    <name type="scientific">Octadecabacter antarcticus 307</name>
    <dbReference type="NCBI Taxonomy" id="391626"/>
    <lineage>
        <taxon>Bacteria</taxon>
        <taxon>Pseudomonadati</taxon>
        <taxon>Pseudomonadota</taxon>
        <taxon>Alphaproteobacteria</taxon>
        <taxon>Rhodobacterales</taxon>
        <taxon>Roseobacteraceae</taxon>
        <taxon>Octadecabacter</taxon>
    </lineage>
</organism>
<name>M9R9C2_9RHOB</name>
<accession>M9R9C2</accession>
<sequence>MVKSAVRRINVIRWTKASRALGAIPEPVSFLFHGRSNLKGISLMTNQIGGESTEQKTAAERIEEARQLNRNINQTLNTIIELFQKGDYDNVALLPKQMALLNSVVTESQKRETEFNDRHGTGLAEGDIDFNLLRREIGCRLGRIRRCCKS</sequence>
<gene>
    <name evidence="1" type="ORF">OAN307_c28130</name>
</gene>
<dbReference type="AlphaFoldDB" id="M9R9C2"/>